<dbReference type="Ensembl" id="ENSPTXT00000024369.1">
    <property type="protein sequence ID" value="ENSPTXP00000023636.1"/>
    <property type="gene ID" value="ENSPTXG00000016436.1"/>
</dbReference>
<keyword evidence="4" id="KW-1185">Reference proteome</keyword>
<feature type="domain" description="Core shell protein Gag P30" evidence="2">
    <location>
        <begin position="83"/>
        <end position="183"/>
    </location>
</feature>
<organism evidence="3 4">
    <name type="scientific">Pseudonaja textilis</name>
    <name type="common">Eastern brown snake</name>
    <dbReference type="NCBI Taxonomy" id="8673"/>
    <lineage>
        <taxon>Eukaryota</taxon>
        <taxon>Metazoa</taxon>
        <taxon>Chordata</taxon>
        <taxon>Craniata</taxon>
        <taxon>Vertebrata</taxon>
        <taxon>Euteleostomi</taxon>
        <taxon>Lepidosauria</taxon>
        <taxon>Squamata</taxon>
        <taxon>Bifurcata</taxon>
        <taxon>Unidentata</taxon>
        <taxon>Episquamata</taxon>
        <taxon>Toxicofera</taxon>
        <taxon>Serpentes</taxon>
        <taxon>Colubroidea</taxon>
        <taxon>Elapidae</taxon>
        <taxon>Hydrophiinae</taxon>
        <taxon>Pseudonaja</taxon>
    </lineage>
</organism>
<reference evidence="3" key="1">
    <citation type="submission" date="2025-08" db="UniProtKB">
        <authorList>
            <consortium name="Ensembl"/>
        </authorList>
    </citation>
    <scope>IDENTIFICATION</scope>
</reference>
<dbReference type="Gene3D" id="1.10.375.10">
    <property type="entry name" value="Human Immunodeficiency Virus Type 1 Capsid Protein"/>
    <property type="match status" value="1"/>
</dbReference>
<dbReference type="Pfam" id="PF02093">
    <property type="entry name" value="Gag_p30"/>
    <property type="match status" value="1"/>
</dbReference>
<dbReference type="GeneTree" id="ENSGT00990000207402"/>
<dbReference type="InterPro" id="IPR050462">
    <property type="entry name" value="Retroviral_Gag-Pol_poly"/>
</dbReference>
<dbReference type="InterPro" id="IPR008919">
    <property type="entry name" value="Retrov_capsid_N"/>
</dbReference>
<dbReference type="PANTHER" id="PTHR33166">
    <property type="entry name" value="GAG_P30 DOMAIN-CONTAINING PROTEIN"/>
    <property type="match status" value="1"/>
</dbReference>
<dbReference type="Proteomes" id="UP000472273">
    <property type="component" value="Unplaced"/>
</dbReference>
<feature type="region of interest" description="Disordered" evidence="1">
    <location>
        <begin position="179"/>
        <end position="204"/>
    </location>
</feature>
<dbReference type="GO" id="GO:0019068">
    <property type="term" value="P:virion assembly"/>
    <property type="evidence" value="ECO:0007669"/>
    <property type="project" value="InterPro"/>
</dbReference>
<feature type="compositionally biased region" description="Polar residues" evidence="1">
    <location>
        <begin position="13"/>
        <end position="24"/>
    </location>
</feature>
<evidence type="ECO:0000313" key="4">
    <source>
        <dbReference type="Proteomes" id="UP000472273"/>
    </source>
</evidence>
<dbReference type="InterPro" id="IPR003036">
    <property type="entry name" value="Gag_P30"/>
</dbReference>
<feature type="region of interest" description="Disordered" evidence="1">
    <location>
        <begin position="1"/>
        <end position="38"/>
    </location>
</feature>
<protein>
    <recommendedName>
        <fullName evidence="2">Core shell protein Gag P30 domain-containing protein</fullName>
    </recommendedName>
</protein>
<dbReference type="AlphaFoldDB" id="A0A670ZL74"/>
<feature type="compositionally biased region" description="Basic and acidic residues" evidence="1">
    <location>
        <begin position="195"/>
        <end position="204"/>
    </location>
</feature>
<evidence type="ECO:0000256" key="1">
    <source>
        <dbReference type="SAM" id="MobiDB-lite"/>
    </source>
</evidence>
<sequence>MAQGRQRPVPIQLANSDNGNNQVPGTEAQGIQGEVPRTGQGVRPKGLLQFPLATPFHSPVAGHTRVQLLAPLHQTEHKVVDPFGTIVKIHNPTWQYLEQLMNTLLNGEERERLSHAISKFLKAGDRGNLQAVLNQQFPRQDPWWDPYQDMTNLQNYQRLILQGLEQADKPPVNISKRIEQGHGQSRGRGRGHGHLSQEVKIYDS</sequence>
<dbReference type="SUPFAM" id="SSF47943">
    <property type="entry name" value="Retrovirus capsid protein, N-terminal core domain"/>
    <property type="match status" value="1"/>
</dbReference>
<evidence type="ECO:0000313" key="3">
    <source>
        <dbReference type="Ensembl" id="ENSPTXP00000023636.1"/>
    </source>
</evidence>
<accession>A0A670ZL74</accession>
<reference evidence="3" key="2">
    <citation type="submission" date="2025-09" db="UniProtKB">
        <authorList>
            <consortium name="Ensembl"/>
        </authorList>
    </citation>
    <scope>IDENTIFICATION</scope>
</reference>
<evidence type="ECO:0000259" key="2">
    <source>
        <dbReference type="Pfam" id="PF02093"/>
    </source>
</evidence>
<name>A0A670ZL74_PSETE</name>
<proteinExistence type="predicted"/>